<proteinExistence type="predicted"/>
<keyword evidence="3" id="KW-1185">Reference proteome</keyword>
<dbReference type="EMBL" id="LFIW01002228">
    <property type="protein sequence ID" value="KZL78330.1"/>
    <property type="molecule type" value="Genomic_DNA"/>
</dbReference>
<comment type="caution">
    <text evidence="2">The sequence shown here is derived from an EMBL/GenBank/DDBJ whole genome shotgun (WGS) entry which is preliminary data.</text>
</comment>
<dbReference type="AlphaFoldDB" id="A0A166Z1W8"/>
<feature type="region of interest" description="Disordered" evidence="1">
    <location>
        <begin position="35"/>
        <end position="60"/>
    </location>
</feature>
<organism evidence="2 3">
    <name type="scientific">Colletotrichum incanum</name>
    <name type="common">Soybean anthracnose fungus</name>
    <dbReference type="NCBI Taxonomy" id="1573173"/>
    <lineage>
        <taxon>Eukaryota</taxon>
        <taxon>Fungi</taxon>
        <taxon>Dikarya</taxon>
        <taxon>Ascomycota</taxon>
        <taxon>Pezizomycotina</taxon>
        <taxon>Sordariomycetes</taxon>
        <taxon>Hypocreomycetidae</taxon>
        <taxon>Glomerellales</taxon>
        <taxon>Glomerellaceae</taxon>
        <taxon>Colletotrichum</taxon>
        <taxon>Colletotrichum spaethianum species complex</taxon>
    </lineage>
</organism>
<evidence type="ECO:0000313" key="3">
    <source>
        <dbReference type="Proteomes" id="UP000076584"/>
    </source>
</evidence>
<evidence type="ECO:0000256" key="1">
    <source>
        <dbReference type="SAM" id="MobiDB-lite"/>
    </source>
</evidence>
<feature type="compositionally biased region" description="Basic and acidic residues" evidence="1">
    <location>
        <begin position="44"/>
        <end position="57"/>
    </location>
</feature>
<sequence>MPIPLILSLSAVSVRRRAGGSKVFRFPSAHRLFSNASGWDIDDNPPRPERRESEADATKVSWPRVRHASIPASVVRFE</sequence>
<name>A0A166Z1W8_COLIC</name>
<reference evidence="2 3" key="1">
    <citation type="submission" date="2015-06" db="EMBL/GenBank/DDBJ databases">
        <title>Survival trade-offs in plant roots during colonization by closely related pathogenic and mutualistic fungi.</title>
        <authorList>
            <person name="Hacquard S."/>
            <person name="Kracher B."/>
            <person name="Hiruma K."/>
            <person name="Weinman A."/>
            <person name="Muench P."/>
            <person name="Garrido Oter R."/>
            <person name="Ver Loren van Themaat E."/>
            <person name="Dallerey J.-F."/>
            <person name="Damm U."/>
            <person name="Henrissat B."/>
            <person name="Lespinet O."/>
            <person name="Thon M."/>
            <person name="Kemen E."/>
            <person name="McHardy A.C."/>
            <person name="Schulze-Lefert P."/>
            <person name="O'Connell R.J."/>
        </authorList>
    </citation>
    <scope>NUCLEOTIDE SEQUENCE [LARGE SCALE GENOMIC DNA]</scope>
    <source>
        <strain evidence="2 3">MAFF 238704</strain>
    </source>
</reference>
<protein>
    <submittedName>
        <fullName evidence="2">Uncharacterized protein</fullName>
    </submittedName>
</protein>
<dbReference type="Proteomes" id="UP000076584">
    <property type="component" value="Unassembled WGS sequence"/>
</dbReference>
<evidence type="ECO:0000313" key="2">
    <source>
        <dbReference type="EMBL" id="KZL78330.1"/>
    </source>
</evidence>
<accession>A0A166Z1W8</accession>
<gene>
    <name evidence="2" type="ORF">CI238_03467</name>
</gene>